<dbReference type="Gene3D" id="2.40.30.10">
    <property type="entry name" value="Translation factors"/>
    <property type="match status" value="2"/>
</dbReference>
<organism evidence="3 4">
    <name type="scientific">Herbaspirillum rhizosphaerae</name>
    <dbReference type="NCBI Taxonomy" id="346179"/>
    <lineage>
        <taxon>Bacteria</taxon>
        <taxon>Pseudomonadati</taxon>
        <taxon>Pseudomonadota</taxon>
        <taxon>Betaproteobacteria</taxon>
        <taxon>Burkholderiales</taxon>
        <taxon>Oxalobacteraceae</taxon>
        <taxon>Herbaspirillum</taxon>
    </lineage>
</organism>
<accession>A0ABW8ZAC3</accession>
<dbReference type="PROSITE" id="PS51384">
    <property type="entry name" value="FAD_FR"/>
    <property type="match status" value="1"/>
</dbReference>
<dbReference type="Proteomes" id="UP001629214">
    <property type="component" value="Unassembled WGS sequence"/>
</dbReference>
<dbReference type="EMBL" id="JAQQFR010000009">
    <property type="protein sequence ID" value="MFL9879730.1"/>
    <property type="molecule type" value="Genomic_DNA"/>
</dbReference>
<protein>
    <submittedName>
        <fullName evidence="3">Siderophore-interacting protein</fullName>
    </submittedName>
</protein>
<keyword evidence="4" id="KW-1185">Reference proteome</keyword>
<dbReference type="InterPro" id="IPR039261">
    <property type="entry name" value="FNR_nucleotide-bd"/>
</dbReference>
<gene>
    <name evidence="3" type="ORF">PQR63_15120</name>
</gene>
<dbReference type="Pfam" id="PF08021">
    <property type="entry name" value="FAD_binding_9"/>
    <property type="match status" value="2"/>
</dbReference>
<comment type="similarity">
    <text evidence="1">Belongs to the SIP oxidoreductase family.</text>
</comment>
<dbReference type="InterPro" id="IPR013113">
    <property type="entry name" value="SIP_FAD-bd"/>
</dbReference>
<dbReference type="InterPro" id="IPR017927">
    <property type="entry name" value="FAD-bd_FR_type"/>
</dbReference>
<evidence type="ECO:0000313" key="4">
    <source>
        <dbReference type="Proteomes" id="UP001629214"/>
    </source>
</evidence>
<dbReference type="Gene3D" id="3.40.50.80">
    <property type="entry name" value="Nucleotide-binding domain of ferredoxin-NADP reductase (FNR) module"/>
    <property type="match status" value="1"/>
</dbReference>
<dbReference type="InterPro" id="IPR017938">
    <property type="entry name" value="Riboflavin_synthase-like_b-brl"/>
</dbReference>
<comment type="caution">
    <text evidence="3">The sequence shown here is derived from an EMBL/GenBank/DDBJ whole genome shotgun (WGS) entry which is preliminary data.</text>
</comment>
<evidence type="ECO:0000256" key="1">
    <source>
        <dbReference type="ARBA" id="ARBA00035644"/>
    </source>
</evidence>
<dbReference type="PANTHER" id="PTHR30157:SF0">
    <property type="entry name" value="NADPH-DEPENDENT FERRIC-CHELATE REDUCTASE"/>
    <property type="match status" value="1"/>
</dbReference>
<feature type="domain" description="FAD-binding FR-type" evidence="2">
    <location>
        <begin position="17"/>
        <end position="121"/>
    </location>
</feature>
<evidence type="ECO:0000313" key="3">
    <source>
        <dbReference type="EMBL" id="MFL9879730.1"/>
    </source>
</evidence>
<dbReference type="Pfam" id="PF04954">
    <property type="entry name" value="SIP"/>
    <property type="match status" value="1"/>
</dbReference>
<evidence type="ECO:0000259" key="2">
    <source>
        <dbReference type="PROSITE" id="PS51384"/>
    </source>
</evidence>
<dbReference type="InterPro" id="IPR039374">
    <property type="entry name" value="SIP_fam"/>
</dbReference>
<dbReference type="SUPFAM" id="SSF63380">
    <property type="entry name" value="Riboflavin synthase domain-like"/>
    <property type="match status" value="1"/>
</dbReference>
<dbReference type="RefSeq" id="WP_408168828.1">
    <property type="nucleotide sequence ID" value="NZ_JAQQFR010000009.1"/>
</dbReference>
<dbReference type="PANTHER" id="PTHR30157">
    <property type="entry name" value="FERRIC REDUCTASE, NADPH-DEPENDENT"/>
    <property type="match status" value="1"/>
</dbReference>
<sequence>MESKTTTREVQRVRYELKIRDVKVSDVRQIGANMLSVTFQGDALADFVSLSFDDHVKFIFPDATGNSVRRDYTPCNHDGQRKELVLEFALHAEGAATDWARQARVGMDAVIAGPRGSMVVPTDYDWHLLVGDLSAVPAISRRLKELAPGAKVTAIVEVAQMGDIRQFETLADLDIKWVSSSEELLTAIRNLNLPAGDGYIWAAGEAATMKSVRTVLADEKQHPKEAMRVSAYWKRGATDFHEKLD</sequence>
<reference evidence="3 4" key="1">
    <citation type="journal article" date="2024" name="Chem. Sci.">
        <title>Discovery of megapolipeptins by genome mining of a Burkholderiales bacteria collection.</title>
        <authorList>
            <person name="Paulo B.S."/>
            <person name="Recchia M.J.J."/>
            <person name="Lee S."/>
            <person name="Fergusson C.H."/>
            <person name="Romanowski S.B."/>
            <person name="Hernandez A."/>
            <person name="Krull N."/>
            <person name="Liu D.Y."/>
            <person name="Cavanagh H."/>
            <person name="Bos A."/>
            <person name="Gray C.A."/>
            <person name="Murphy B.T."/>
            <person name="Linington R.G."/>
            <person name="Eustaquio A.S."/>
        </authorList>
    </citation>
    <scope>NUCLEOTIDE SEQUENCE [LARGE SCALE GENOMIC DNA]</scope>
    <source>
        <strain evidence="3 4">RL21-008-BIB-B</strain>
    </source>
</reference>
<proteinExistence type="inferred from homology"/>
<dbReference type="CDD" id="cd06193">
    <property type="entry name" value="siderophore_interacting"/>
    <property type="match status" value="1"/>
</dbReference>
<name>A0ABW8ZAC3_9BURK</name>
<dbReference type="InterPro" id="IPR007037">
    <property type="entry name" value="SIP_rossman_dom"/>
</dbReference>